<protein>
    <submittedName>
        <fullName evidence="3">Uncharacterized protein</fullName>
    </submittedName>
</protein>
<organism evidence="3 4">
    <name type="scientific">Lentinus brumalis</name>
    <dbReference type="NCBI Taxonomy" id="2498619"/>
    <lineage>
        <taxon>Eukaryota</taxon>
        <taxon>Fungi</taxon>
        <taxon>Dikarya</taxon>
        <taxon>Basidiomycota</taxon>
        <taxon>Agaricomycotina</taxon>
        <taxon>Agaricomycetes</taxon>
        <taxon>Polyporales</taxon>
        <taxon>Polyporaceae</taxon>
        <taxon>Lentinus</taxon>
    </lineage>
</organism>
<keyword evidence="4" id="KW-1185">Reference proteome</keyword>
<sequence length="165" mass="18168">MYKSSNCSYRRSGRQALAILLVLAARGPAMGKRRVFKGFSPLKKAAILLNAKKARSARQNKENLPTFPASSASSSAQASRTSHVPSTSPATQSPDDVLRQTLEATQAQLEVCQEKVSDYKREVYNTQRRAVRAQTSSTHLKRDLEGAFPFLCTPFHTLIASFNGH</sequence>
<reference evidence="3 4" key="1">
    <citation type="journal article" date="2018" name="Biotechnol. Biofuels">
        <title>Integrative visual omics of the white-rot fungus Polyporus brumalis exposes the biotechnological potential of its oxidative enzymes for delignifying raw plant biomass.</title>
        <authorList>
            <person name="Miyauchi S."/>
            <person name="Rancon A."/>
            <person name="Drula E."/>
            <person name="Hage H."/>
            <person name="Chaduli D."/>
            <person name="Favel A."/>
            <person name="Grisel S."/>
            <person name="Henrissat B."/>
            <person name="Herpoel-Gimbert I."/>
            <person name="Ruiz-Duenas F.J."/>
            <person name="Chevret D."/>
            <person name="Hainaut M."/>
            <person name="Lin J."/>
            <person name="Wang M."/>
            <person name="Pangilinan J."/>
            <person name="Lipzen A."/>
            <person name="Lesage-Meessen L."/>
            <person name="Navarro D."/>
            <person name="Riley R."/>
            <person name="Grigoriev I.V."/>
            <person name="Zhou S."/>
            <person name="Raouche S."/>
            <person name="Rosso M.N."/>
        </authorList>
    </citation>
    <scope>NUCLEOTIDE SEQUENCE [LARGE SCALE GENOMIC DNA]</scope>
    <source>
        <strain evidence="3 4">BRFM 1820</strain>
    </source>
</reference>
<feature type="compositionally biased region" description="Polar residues" evidence="1">
    <location>
        <begin position="80"/>
        <end position="94"/>
    </location>
</feature>
<dbReference type="EMBL" id="KZ857429">
    <property type="protein sequence ID" value="RDX46216.1"/>
    <property type="molecule type" value="Genomic_DNA"/>
</dbReference>
<dbReference type="Proteomes" id="UP000256964">
    <property type="component" value="Unassembled WGS sequence"/>
</dbReference>
<evidence type="ECO:0000313" key="3">
    <source>
        <dbReference type="EMBL" id="RDX49564.1"/>
    </source>
</evidence>
<dbReference type="AlphaFoldDB" id="A0A371DAJ6"/>
<dbReference type="EMBL" id="KZ857404">
    <property type="protein sequence ID" value="RDX49564.1"/>
    <property type="molecule type" value="Genomic_DNA"/>
</dbReference>
<feature type="compositionally biased region" description="Low complexity" evidence="1">
    <location>
        <begin position="69"/>
        <end position="79"/>
    </location>
</feature>
<gene>
    <name evidence="3" type="ORF">OH76DRAFT_517330</name>
    <name evidence="2" type="ORF">OH76DRAFT_889773</name>
</gene>
<evidence type="ECO:0000313" key="4">
    <source>
        <dbReference type="Proteomes" id="UP000256964"/>
    </source>
</evidence>
<proteinExistence type="predicted"/>
<accession>A0A371DAJ6</accession>
<name>A0A371DAJ6_9APHY</name>
<feature type="region of interest" description="Disordered" evidence="1">
    <location>
        <begin position="53"/>
        <end position="94"/>
    </location>
</feature>
<evidence type="ECO:0000256" key="1">
    <source>
        <dbReference type="SAM" id="MobiDB-lite"/>
    </source>
</evidence>
<evidence type="ECO:0000313" key="2">
    <source>
        <dbReference type="EMBL" id="RDX46216.1"/>
    </source>
</evidence>